<keyword evidence="3" id="KW-1185">Reference proteome</keyword>
<keyword evidence="1" id="KW-1133">Transmembrane helix</keyword>
<sequence length="202" mass="21474">MRTRVPADSLLGRAILSSRVPPWSVLAASFAASAAIPAVALTTGAPLALLLPLMGVVIIADVSFGLLATNVEKLSRRLLFFEPLVARLGEAGWLLALWHFGAPGWVIALTCGTCWVYVQSRHRARQLGLRQLGMTTLAERNVRTTTVGLAFVAIAVISIAGSSDQFSWIQGVATIAATAWMLLSSLGLLQLMVVAASALRER</sequence>
<protein>
    <recommendedName>
        <fullName evidence="4">CDP-diacylglycerol--glycerol-3-phosphate 3-phosphatidyltransferase</fullName>
    </recommendedName>
</protein>
<comment type="caution">
    <text evidence="2">The sequence shown here is derived from an EMBL/GenBank/DDBJ whole genome shotgun (WGS) entry which is preliminary data.</text>
</comment>
<proteinExistence type="predicted"/>
<feature type="transmembrane region" description="Helical" evidence="1">
    <location>
        <begin position="47"/>
        <end position="67"/>
    </location>
</feature>
<feature type="transmembrane region" description="Helical" evidence="1">
    <location>
        <begin position="102"/>
        <end position="120"/>
    </location>
</feature>
<dbReference type="EMBL" id="JBHSDK010000017">
    <property type="protein sequence ID" value="MFC4336231.1"/>
    <property type="molecule type" value="Genomic_DNA"/>
</dbReference>
<keyword evidence="1" id="KW-0472">Membrane</keyword>
<feature type="transmembrane region" description="Helical" evidence="1">
    <location>
        <begin position="20"/>
        <end position="41"/>
    </location>
</feature>
<gene>
    <name evidence="2" type="ORF">ACFPET_13570</name>
</gene>
<keyword evidence="1" id="KW-0812">Transmembrane</keyword>
<evidence type="ECO:0000313" key="3">
    <source>
        <dbReference type="Proteomes" id="UP001595823"/>
    </source>
</evidence>
<dbReference type="Proteomes" id="UP001595823">
    <property type="component" value="Unassembled WGS sequence"/>
</dbReference>
<name>A0ABV8U0A3_9ACTN</name>
<feature type="transmembrane region" description="Helical" evidence="1">
    <location>
        <begin position="141"/>
        <end position="160"/>
    </location>
</feature>
<evidence type="ECO:0000313" key="2">
    <source>
        <dbReference type="EMBL" id="MFC4336231.1"/>
    </source>
</evidence>
<reference evidence="3" key="1">
    <citation type="journal article" date="2019" name="Int. J. Syst. Evol. Microbiol.">
        <title>The Global Catalogue of Microorganisms (GCM) 10K type strain sequencing project: providing services to taxonomists for standard genome sequencing and annotation.</title>
        <authorList>
            <consortium name="The Broad Institute Genomics Platform"/>
            <consortium name="The Broad Institute Genome Sequencing Center for Infectious Disease"/>
            <person name="Wu L."/>
            <person name="Ma J."/>
        </authorList>
    </citation>
    <scope>NUCLEOTIDE SEQUENCE [LARGE SCALE GENOMIC DNA]</scope>
    <source>
        <strain evidence="3">IBRC-M 10908</strain>
    </source>
</reference>
<evidence type="ECO:0000256" key="1">
    <source>
        <dbReference type="SAM" id="Phobius"/>
    </source>
</evidence>
<feature type="transmembrane region" description="Helical" evidence="1">
    <location>
        <begin position="172"/>
        <end position="199"/>
    </location>
</feature>
<organism evidence="2 3">
    <name type="scientific">Salininema proteolyticum</name>
    <dbReference type="NCBI Taxonomy" id="1607685"/>
    <lineage>
        <taxon>Bacteria</taxon>
        <taxon>Bacillati</taxon>
        <taxon>Actinomycetota</taxon>
        <taxon>Actinomycetes</taxon>
        <taxon>Glycomycetales</taxon>
        <taxon>Glycomycetaceae</taxon>
        <taxon>Salininema</taxon>
    </lineage>
</organism>
<dbReference type="RefSeq" id="WP_380621917.1">
    <property type="nucleotide sequence ID" value="NZ_JBHSDK010000017.1"/>
</dbReference>
<accession>A0ABV8U0A3</accession>
<evidence type="ECO:0008006" key="4">
    <source>
        <dbReference type="Google" id="ProtNLM"/>
    </source>
</evidence>